<keyword evidence="1" id="KW-1133">Transmembrane helix</keyword>
<dbReference type="AlphaFoldDB" id="A0A840W8C3"/>
<keyword evidence="1" id="KW-0472">Membrane</keyword>
<proteinExistence type="predicted"/>
<feature type="transmembrane region" description="Helical" evidence="1">
    <location>
        <begin position="12"/>
        <end position="32"/>
    </location>
</feature>
<gene>
    <name evidence="2" type="ORF">HNR07_003429</name>
</gene>
<evidence type="ECO:0000256" key="1">
    <source>
        <dbReference type="SAM" id="Phobius"/>
    </source>
</evidence>
<keyword evidence="1" id="KW-0812">Transmembrane</keyword>
<reference evidence="2 3" key="1">
    <citation type="submission" date="2020-08" db="EMBL/GenBank/DDBJ databases">
        <title>Sequencing the genomes of 1000 actinobacteria strains.</title>
        <authorList>
            <person name="Klenk H.-P."/>
        </authorList>
    </citation>
    <scope>NUCLEOTIDE SEQUENCE [LARGE SCALE GENOMIC DNA]</scope>
    <source>
        <strain evidence="2 3">DSM 44598</strain>
    </source>
</reference>
<protein>
    <submittedName>
        <fullName evidence="2">Uncharacterized protein</fullName>
    </submittedName>
</protein>
<comment type="caution">
    <text evidence="2">The sequence shown here is derived from an EMBL/GenBank/DDBJ whole genome shotgun (WGS) entry which is preliminary data.</text>
</comment>
<dbReference type="Proteomes" id="UP000579647">
    <property type="component" value="Unassembled WGS sequence"/>
</dbReference>
<organism evidence="2 3">
    <name type="scientific">Nocardiopsis metallicus</name>
    <dbReference type="NCBI Taxonomy" id="179819"/>
    <lineage>
        <taxon>Bacteria</taxon>
        <taxon>Bacillati</taxon>
        <taxon>Actinomycetota</taxon>
        <taxon>Actinomycetes</taxon>
        <taxon>Streptosporangiales</taxon>
        <taxon>Nocardiopsidaceae</taxon>
        <taxon>Nocardiopsis</taxon>
    </lineage>
</organism>
<name>A0A840W8C3_9ACTN</name>
<dbReference type="EMBL" id="JACHDO010000001">
    <property type="protein sequence ID" value="MBB5492292.1"/>
    <property type="molecule type" value="Genomic_DNA"/>
</dbReference>
<keyword evidence="3" id="KW-1185">Reference proteome</keyword>
<dbReference type="RefSeq" id="WP_184365786.1">
    <property type="nucleotide sequence ID" value="NZ_BAAAKM010000123.1"/>
</dbReference>
<accession>A0A840W8C3</accession>
<evidence type="ECO:0000313" key="3">
    <source>
        <dbReference type="Proteomes" id="UP000579647"/>
    </source>
</evidence>
<sequence>MSDRGYAIRARLLHPIFVIPALVTALIAIGLLSQGLSGSDDGLVASENDAQGATAPAQATSDEEIPVLASALDVANDLAADFPIRTYTDKSDVCGTNQLNVGTWVVDCIEWIETRHVHIYEFDNVAQARAHEELVGRRDEDETRRYCHFLLVWDRWDHGHVSGEDRDAIMEHMEIYACLGSDARD</sequence>
<evidence type="ECO:0000313" key="2">
    <source>
        <dbReference type="EMBL" id="MBB5492292.1"/>
    </source>
</evidence>